<proteinExistence type="predicted"/>
<dbReference type="Proteomes" id="UP000693972">
    <property type="component" value="Unassembled WGS sequence"/>
</dbReference>
<accession>A0A975YGN9</accession>
<protein>
    <submittedName>
        <fullName evidence="1">Uncharacterized protein</fullName>
    </submittedName>
</protein>
<reference evidence="1 2" key="1">
    <citation type="submission" date="2021-07" db="EMBL/GenBank/DDBJ databases">
        <title>Karlodiniumbacter phycospheric gen. nov., sp. nov., a phycosphere bacterium isolated from karlodinium veneficum.</title>
        <authorList>
            <person name="Peng Y."/>
            <person name="Jiang L."/>
            <person name="Lee J."/>
        </authorList>
    </citation>
    <scope>NUCLEOTIDE SEQUENCE</scope>
    <source>
        <strain evidence="1 2">N5</strain>
    </source>
</reference>
<dbReference type="AlphaFoldDB" id="A0A975YGN9"/>
<dbReference type="EMBL" id="CP078073">
    <property type="protein sequence ID" value="QXL88610.1"/>
    <property type="molecule type" value="Genomic_DNA"/>
</dbReference>
<dbReference type="EMBL" id="JAIMBW010000001">
    <property type="protein sequence ID" value="MBY4891838.1"/>
    <property type="molecule type" value="Genomic_DNA"/>
</dbReference>
<evidence type="ECO:0000313" key="2">
    <source>
        <dbReference type="Proteomes" id="UP000693972"/>
    </source>
</evidence>
<sequence length="64" mass="6738">MTDKPETNDLTDTDLDGVQGGGLLLPAVQAARDSKAVLQFDEADAVKRAPRDKRIVAQSGDGSI</sequence>
<name>A0A975YGN9_9RHOB</name>
<evidence type="ECO:0000313" key="1">
    <source>
        <dbReference type="EMBL" id="QXL88610.1"/>
    </source>
</evidence>
<gene>
    <name evidence="1" type="ORF">KUL25_03570</name>
</gene>
<dbReference type="RefSeq" id="WP_257891679.1">
    <property type="nucleotide sequence ID" value="NZ_JAIMBW010000001.1"/>
</dbReference>
<organism evidence="1">
    <name type="scientific">Gymnodinialimonas phycosphaerae</name>
    <dbReference type="NCBI Taxonomy" id="2841589"/>
    <lineage>
        <taxon>Bacteria</taxon>
        <taxon>Pseudomonadati</taxon>
        <taxon>Pseudomonadota</taxon>
        <taxon>Alphaproteobacteria</taxon>
        <taxon>Rhodobacterales</taxon>
        <taxon>Paracoccaceae</taxon>
        <taxon>Gymnodinialimonas</taxon>
    </lineage>
</organism>
<keyword evidence="2" id="KW-1185">Reference proteome</keyword>